<sequence>MPSVMADLISLIDHHIPEGQQSLLDSHSNLEKVAEYCEANYFQFSADSETETEILKSCVKKLQDASPLQKSSKESPTCFRQKSHDRQWISVYHRKYDSKRQKINLSCNYSQTTTEGVGGGHTPPSVSSPFASPPLPPPPPEDDSLYNQNYNPPSPPFLHRNHDPDWVPKNYLEKVVAIYDYAADKKMSFLSLRMQLFMF</sequence>
<evidence type="ECO:0000313" key="2">
    <source>
        <dbReference type="EMBL" id="KAF8790624.1"/>
    </source>
</evidence>
<gene>
    <name evidence="2" type="ORF">HNY73_005617</name>
</gene>
<feature type="region of interest" description="Disordered" evidence="1">
    <location>
        <begin position="110"/>
        <end position="149"/>
    </location>
</feature>
<keyword evidence="3" id="KW-1185">Reference proteome</keyword>
<reference evidence="2" key="2">
    <citation type="submission" date="2020-06" db="EMBL/GenBank/DDBJ databases">
        <authorList>
            <person name="Sheffer M."/>
        </authorList>
    </citation>
    <scope>NUCLEOTIDE SEQUENCE</scope>
</reference>
<accession>A0A8T0FH73</accession>
<reference evidence="2" key="1">
    <citation type="journal article" date="2020" name="bioRxiv">
        <title>Chromosome-level reference genome of the European wasp spider Argiope bruennichi: a resource for studies on range expansion and evolutionary adaptation.</title>
        <authorList>
            <person name="Sheffer M.M."/>
            <person name="Hoppe A."/>
            <person name="Krehenwinkel H."/>
            <person name="Uhl G."/>
            <person name="Kuss A.W."/>
            <person name="Jensen L."/>
            <person name="Jensen C."/>
            <person name="Gillespie R.G."/>
            <person name="Hoff K.J."/>
            <person name="Prost S."/>
        </authorList>
    </citation>
    <scope>NUCLEOTIDE SEQUENCE</scope>
</reference>
<dbReference type="Gene3D" id="6.10.140.1620">
    <property type="match status" value="1"/>
</dbReference>
<name>A0A8T0FH73_ARGBR</name>
<dbReference type="Proteomes" id="UP000807504">
    <property type="component" value="Unassembled WGS sequence"/>
</dbReference>
<comment type="caution">
    <text evidence="2">The sequence shown here is derived from an EMBL/GenBank/DDBJ whole genome shotgun (WGS) entry which is preliminary data.</text>
</comment>
<dbReference type="EMBL" id="JABXBU010000011">
    <property type="protein sequence ID" value="KAF8790624.1"/>
    <property type="molecule type" value="Genomic_DNA"/>
</dbReference>
<evidence type="ECO:0000256" key="1">
    <source>
        <dbReference type="SAM" id="MobiDB-lite"/>
    </source>
</evidence>
<evidence type="ECO:0000313" key="3">
    <source>
        <dbReference type="Proteomes" id="UP000807504"/>
    </source>
</evidence>
<organism evidence="2 3">
    <name type="scientific">Argiope bruennichi</name>
    <name type="common">Wasp spider</name>
    <name type="synonym">Aranea bruennichi</name>
    <dbReference type="NCBI Taxonomy" id="94029"/>
    <lineage>
        <taxon>Eukaryota</taxon>
        <taxon>Metazoa</taxon>
        <taxon>Ecdysozoa</taxon>
        <taxon>Arthropoda</taxon>
        <taxon>Chelicerata</taxon>
        <taxon>Arachnida</taxon>
        <taxon>Araneae</taxon>
        <taxon>Araneomorphae</taxon>
        <taxon>Entelegynae</taxon>
        <taxon>Araneoidea</taxon>
        <taxon>Araneidae</taxon>
        <taxon>Argiope</taxon>
    </lineage>
</organism>
<dbReference type="AlphaFoldDB" id="A0A8T0FH73"/>
<proteinExistence type="predicted"/>
<protein>
    <submittedName>
        <fullName evidence="2">Abl interactor 2 like protein</fullName>
    </submittedName>
</protein>